<evidence type="ECO:0000313" key="2">
    <source>
        <dbReference type="EMBL" id="TEB26381.1"/>
    </source>
</evidence>
<accession>A0A4Y7RTP4</accession>
<organism evidence="1 3">
    <name type="scientific">Coprinellus micaceus</name>
    <name type="common">Glistening ink-cap mushroom</name>
    <name type="synonym">Coprinus micaceus</name>
    <dbReference type="NCBI Taxonomy" id="71717"/>
    <lineage>
        <taxon>Eukaryota</taxon>
        <taxon>Fungi</taxon>
        <taxon>Dikarya</taxon>
        <taxon>Basidiomycota</taxon>
        <taxon>Agaricomycotina</taxon>
        <taxon>Agaricomycetes</taxon>
        <taxon>Agaricomycetidae</taxon>
        <taxon>Agaricales</taxon>
        <taxon>Agaricineae</taxon>
        <taxon>Psathyrellaceae</taxon>
        <taxon>Coprinellus</taxon>
    </lineage>
</organism>
<keyword evidence="3" id="KW-1185">Reference proteome</keyword>
<dbReference type="EMBL" id="QPFP01000049">
    <property type="protein sequence ID" value="TEB26381.1"/>
    <property type="molecule type" value="Genomic_DNA"/>
</dbReference>
<dbReference type="Proteomes" id="UP000298030">
    <property type="component" value="Unassembled WGS sequence"/>
</dbReference>
<sequence length="81" mass="9210">MHHQGRPLSSFESGFEDKVSYQIRASKVVRPIIDYMECRGDDIRTNFSRNASNRGPRLQVHCLSPSLTSVNYRCSSLPGPR</sequence>
<reference evidence="1 3" key="1">
    <citation type="journal article" date="2019" name="Nat. Ecol. Evol.">
        <title>Megaphylogeny resolves global patterns of mushroom evolution.</title>
        <authorList>
            <person name="Varga T."/>
            <person name="Krizsan K."/>
            <person name="Foldi C."/>
            <person name="Dima B."/>
            <person name="Sanchez-Garcia M."/>
            <person name="Sanchez-Ramirez S."/>
            <person name="Szollosi G.J."/>
            <person name="Szarkandi J.G."/>
            <person name="Papp V."/>
            <person name="Albert L."/>
            <person name="Andreopoulos W."/>
            <person name="Angelini C."/>
            <person name="Antonin V."/>
            <person name="Barry K.W."/>
            <person name="Bougher N.L."/>
            <person name="Buchanan P."/>
            <person name="Buyck B."/>
            <person name="Bense V."/>
            <person name="Catcheside P."/>
            <person name="Chovatia M."/>
            <person name="Cooper J."/>
            <person name="Damon W."/>
            <person name="Desjardin D."/>
            <person name="Finy P."/>
            <person name="Geml J."/>
            <person name="Haridas S."/>
            <person name="Hughes K."/>
            <person name="Justo A."/>
            <person name="Karasinski D."/>
            <person name="Kautmanova I."/>
            <person name="Kiss B."/>
            <person name="Kocsube S."/>
            <person name="Kotiranta H."/>
            <person name="LaButti K.M."/>
            <person name="Lechner B.E."/>
            <person name="Liimatainen K."/>
            <person name="Lipzen A."/>
            <person name="Lukacs Z."/>
            <person name="Mihaltcheva S."/>
            <person name="Morgado L.N."/>
            <person name="Niskanen T."/>
            <person name="Noordeloos M.E."/>
            <person name="Ohm R.A."/>
            <person name="Ortiz-Santana B."/>
            <person name="Ovrebo C."/>
            <person name="Racz N."/>
            <person name="Riley R."/>
            <person name="Savchenko A."/>
            <person name="Shiryaev A."/>
            <person name="Soop K."/>
            <person name="Spirin V."/>
            <person name="Szebenyi C."/>
            <person name="Tomsovsky M."/>
            <person name="Tulloss R.E."/>
            <person name="Uehling J."/>
            <person name="Grigoriev I.V."/>
            <person name="Vagvolgyi C."/>
            <person name="Papp T."/>
            <person name="Martin F.M."/>
            <person name="Miettinen O."/>
            <person name="Hibbett D.S."/>
            <person name="Nagy L.G."/>
        </authorList>
    </citation>
    <scope>NUCLEOTIDE SEQUENCE [LARGE SCALE GENOMIC DNA]</scope>
    <source>
        <strain evidence="1 3">FP101781</strain>
    </source>
</reference>
<evidence type="ECO:0000313" key="3">
    <source>
        <dbReference type="Proteomes" id="UP000298030"/>
    </source>
</evidence>
<name>A0A4Y7RTP4_COPMI</name>
<dbReference type="AlphaFoldDB" id="A0A4Y7RTP4"/>
<comment type="caution">
    <text evidence="1">The sequence shown here is derived from an EMBL/GenBank/DDBJ whole genome shotgun (WGS) entry which is preliminary data.</text>
</comment>
<gene>
    <name evidence="2" type="ORF">FA13DRAFT_1737562</name>
    <name evidence="1" type="ORF">FA13DRAFT_1748586</name>
</gene>
<dbReference type="EMBL" id="QPFP01000437">
    <property type="protein sequence ID" value="TEB12126.1"/>
    <property type="molecule type" value="Genomic_DNA"/>
</dbReference>
<evidence type="ECO:0000313" key="1">
    <source>
        <dbReference type="EMBL" id="TEB12126.1"/>
    </source>
</evidence>
<proteinExistence type="predicted"/>
<protein>
    <submittedName>
        <fullName evidence="1">Uncharacterized protein</fullName>
    </submittedName>
</protein>